<keyword evidence="4" id="KW-1185">Reference proteome</keyword>
<feature type="signal peptide" evidence="2">
    <location>
        <begin position="1"/>
        <end position="17"/>
    </location>
</feature>
<evidence type="ECO:0000256" key="1">
    <source>
        <dbReference type="SAM" id="MobiDB-lite"/>
    </source>
</evidence>
<evidence type="ECO:0000313" key="3">
    <source>
        <dbReference type="EMBL" id="KAH9418536.1"/>
    </source>
</evidence>
<feature type="region of interest" description="Disordered" evidence="1">
    <location>
        <begin position="43"/>
        <end position="85"/>
    </location>
</feature>
<feature type="chain" id="PRO_5046693004" evidence="2">
    <location>
        <begin position="18"/>
        <end position="105"/>
    </location>
</feature>
<gene>
    <name evidence="3" type="ORF">DERP_003861</name>
</gene>
<proteinExistence type="predicted"/>
<protein>
    <submittedName>
        <fullName evidence="3">Uncharacterized protein</fullName>
    </submittedName>
</protein>
<dbReference type="EMBL" id="NJHN03000062">
    <property type="protein sequence ID" value="KAH9418536.1"/>
    <property type="molecule type" value="Genomic_DNA"/>
</dbReference>
<evidence type="ECO:0000313" key="4">
    <source>
        <dbReference type="Proteomes" id="UP000887458"/>
    </source>
</evidence>
<name>A0ABQ8J7J4_DERPT</name>
<comment type="caution">
    <text evidence="3">The sequence shown here is derived from an EMBL/GenBank/DDBJ whole genome shotgun (WGS) entry which is preliminary data.</text>
</comment>
<keyword evidence="2" id="KW-0732">Signal</keyword>
<sequence>MIDSLVDILLSVFVVFGFDSKNNNNNKITKILTNGLIVADSPFGPGGPEFKKKSSHTGGPGGPGGPGTYAPAIPSPRSPLSPEKNKTIMLTSKISTLNITNDKPF</sequence>
<feature type="compositionally biased region" description="Gly residues" evidence="1">
    <location>
        <begin position="58"/>
        <end position="67"/>
    </location>
</feature>
<dbReference type="Proteomes" id="UP000887458">
    <property type="component" value="Unassembled WGS sequence"/>
</dbReference>
<reference evidence="3 4" key="2">
    <citation type="journal article" date="2022" name="Mol. Biol. Evol.">
        <title>Comparative Genomics Reveals Insights into the Divergent Evolution of Astigmatic Mites and Household Pest Adaptations.</title>
        <authorList>
            <person name="Xiong Q."/>
            <person name="Wan A.T."/>
            <person name="Liu X."/>
            <person name="Fung C.S."/>
            <person name="Xiao X."/>
            <person name="Malainual N."/>
            <person name="Hou J."/>
            <person name="Wang L."/>
            <person name="Wang M."/>
            <person name="Yang K.Y."/>
            <person name="Cui Y."/>
            <person name="Leung E.L."/>
            <person name="Nong W."/>
            <person name="Shin S.K."/>
            <person name="Au S.W."/>
            <person name="Jeong K.Y."/>
            <person name="Chew F.T."/>
            <person name="Hui J.H."/>
            <person name="Leung T.F."/>
            <person name="Tungtrongchitr A."/>
            <person name="Zhong N."/>
            <person name="Liu Z."/>
            <person name="Tsui S.K."/>
        </authorList>
    </citation>
    <scope>NUCLEOTIDE SEQUENCE [LARGE SCALE GENOMIC DNA]</scope>
    <source>
        <strain evidence="3">Derp</strain>
    </source>
</reference>
<organism evidence="3 4">
    <name type="scientific">Dermatophagoides pteronyssinus</name>
    <name type="common">European house dust mite</name>
    <dbReference type="NCBI Taxonomy" id="6956"/>
    <lineage>
        <taxon>Eukaryota</taxon>
        <taxon>Metazoa</taxon>
        <taxon>Ecdysozoa</taxon>
        <taxon>Arthropoda</taxon>
        <taxon>Chelicerata</taxon>
        <taxon>Arachnida</taxon>
        <taxon>Acari</taxon>
        <taxon>Acariformes</taxon>
        <taxon>Sarcoptiformes</taxon>
        <taxon>Astigmata</taxon>
        <taxon>Psoroptidia</taxon>
        <taxon>Analgoidea</taxon>
        <taxon>Pyroglyphidae</taxon>
        <taxon>Dermatophagoidinae</taxon>
        <taxon>Dermatophagoides</taxon>
    </lineage>
</organism>
<accession>A0ABQ8J7J4</accession>
<reference evidence="3 4" key="1">
    <citation type="journal article" date="2018" name="J. Allergy Clin. Immunol.">
        <title>High-quality assembly of Dermatophagoides pteronyssinus genome and transcriptome reveals a wide range of novel allergens.</title>
        <authorList>
            <person name="Liu X.Y."/>
            <person name="Yang K.Y."/>
            <person name="Wang M.Q."/>
            <person name="Kwok J.S."/>
            <person name="Zeng X."/>
            <person name="Yang Z."/>
            <person name="Xiao X.J."/>
            <person name="Lau C.P."/>
            <person name="Li Y."/>
            <person name="Huang Z.M."/>
            <person name="Ba J.G."/>
            <person name="Yim A.K."/>
            <person name="Ouyang C.Y."/>
            <person name="Ngai S.M."/>
            <person name="Chan T.F."/>
            <person name="Leung E.L."/>
            <person name="Liu L."/>
            <person name="Liu Z.G."/>
            <person name="Tsui S.K."/>
        </authorList>
    </citation>
    <scope>NUCLEOTIDE SEQUENCE [LARGE SCALE GENOMIC DNA]</scope>
    <source>
        <strain evidence="3">Derp</strain>
    </source>
</reference>
<evidence type="ECO:0000256" key="2">
    <source>
        <dbReference type="SAM" id="SignalP"/>
    </source>
</evidence>